<dbReference type="Proteomes" id="UP001465755">
    <property type="component" value="Unassembled WGS sequence"/>
</dbReference>
<evidence type="ECO:0000256" key="1">
    <source>
        <dbReference type="SAM" id="MobiDB-lite"/>
    </source>
</evidence>
<feature type="transmembrane region" description="Helical" evidence="2">
    <location>
        <begin position="89"/>
        <end position="109"/>
    </location>
</feature>
<keyword evidence="2" id="KW-1133">Transmembrane helix</keyword>
<organism evidence="3 4">
    <name type="scientific">Symbiochloris irregularis</name>
    <dbReference type="NCBI Taxonomy" id="706552"/>
    <lineage>
        <taxon>Eukaryota</taxon>
        <taxon>Viridiplantae</taxon>
        <taxon>Chlorophyta</taxon>
        <taxon>core chlorophytes</taxon>
        <taxon>Trebouxiophyceae</taxon>
        <taxon>Trebouxiales</taxon>
        <taxon>Trebouxiaceae</taxon>
        <taxon>Symbiochloris</taxon>
    </lineage>
</organism>
<protein>
    <submittedName>
        <fullName evidence="3">Uncharacterized protein</fullName>
    </submittedName>
</protein>
<gene>
    <name evidence="3" type="ORF">WJX73_000813</name>
</gene>
<accession>A0AAW1NUK7</accession>
<sequence length="213" mass="21927">MEQLRPSIKTTLGRQQIFVLPVACASVLSRPASSQSRRPGEESTRIRGGPFEPQKAVPIRAVKVSSTPSASGEQARSTPDKGYAILHDFCMSIPYGTVVAVTGVVAWATGSTTPGVALLSAGVLVCGFAALSLQCYQAGKKSTPFTVASAGVSVMAALFSWQNLQASVAKVPSTIALFLSAAISAFLVYNVAAGGNPPKGEKPLAEAAPHPVS</sequence>
<keyword evidence="2" id="KW-0472">Membrane</keyword>
<keyword evidence="2" id="KW-0812">Transmembrane</keyword>
<proteinExistence type="predicted"/>
<comment type="caution">
    <text evidence="3">The sequence shown here is derived from an EMBL/GenBank/DDBJ whole genome shotgun (WGS) entry which is preliminary data.</text>
</comment>
<dbReference type="InterPro" id="IPR044890">
    <property type="entry name" value="TMEM14_sf"/>
</dbReference>
<reference evidence="3 4" key="1">
    <citation type="journal article" date="2024" name="Nat. Commun.">
        <title>Phylogenomics reveals the evolutionary origins of lichenization in chlorophyte algae.</title>
        <authorList>
            <person name="Puginier C."/>
            <person name="Libourel C."/>
            <person name="Otte J."/>
            <person name="Skaloud P."/>
            <person name="Haon M."/>
            <person name="Grisel S."/>
            <person name="Petersen M."/>
            <person name="Berrin J.G."/>
            <person name="Delaux P.M."/>
            <person name="Dal Grande F."/>
            <person name="Keller J."/>
        </authorList>
    </citation>
    <scope>NUCLEOTIDE SEQUENCE [LARGE SCALE GENOMIC DNA]</scope>
    <source>
        <strain evidence="3 4">SAG 2036</strain>
    </source>
</reference>
<feature type="transmembrane region" description="Helical" evidence="2">
    <location>
        <begin position="145"/>
        <end position="162"/>
    </location>
</feature>
<dbReference type="EMBL" id="JALJOQ010000116">
    <property type="protein sequence ID" value="KAK9796308.1"/>
    <property type="molecule type" value="Genomic_DNA"/>
</dbReference>
<keyword evidence="4" id="KW-1185">Reference proteome</keyword>
<evidence type="ECO:0000256" key="2">
    <source>
        <dbReference type="SAM" id="Phobius"/>
    </source>
</evidence>
<dbReference type="AlphaFoldDB" id="A0AAW1NUK7"/>
<dbReference type="Gene3D" id="1.10.10.1740">
    <property type="entry name" value="Transmembrane protein 14-like"/>
    <property type="match status" value="1"/>
</dbReference>
<feature type="region of interest" description="Disordered" evidence="1">
    <location>
        <begin position="30"/>
        <end position="52"/>
    </location>
</feature>
<feature type="transmembrane region" description="Helical" evidence="2">
    <location>
        <begin position="174"/>
        <end position="192"/>
    </location>
</feature>
<evidence type="ECO:0000313" key="3">
    <source>
        <dbReference type="EMBL" id="KAK9796308.1"/>
    </source>
</evidence>
<name>A0AAW1NUK7_9CHLO</name>
<evidence type="ECO:0000313" key="4">
    <source>
        <dbReference type="Proteomes" id="UP001465755"/>
    </source>
</evidence>
<feature type="transmembrane region" description="Helical" evidence="2">
    <location>
        <begin position="115"/>
        <end position="133"/>
    </location>
</feature>